<dbReference type="OrthoDB" id="961994at2759"/>
<dbReference type="PANTHER" id="PTHR33107:SF28">
    <property type="entry name" value="CYSTEINE PROTEASE INHIBITOR 8-LIKE"/>
    <property type="match status" value="1"/>
</dbReference>
<dbReference type="Pfam" id="PF00197">
    <property type="entry name" value="Kunitz_legume"/>
    <property type="match status" value="1"/>
</dbReference>
<dbReference type="SMART" id="SM00452">
    <property type="entry name" value="STI"/>
    <property type="match status" value="1"/>
</dbReference>
<feature type="chain" id="PRO_5028070727" evidence="2">
    <location>
        <begin position="20"/>
        <end position="228"/>
    </location>
</feature>
<evidence type="ECO:0000313" key="3">
    <source>
        <dbReference type="Proteomes" id="UP000515121"/>
    </source>
</evidence>
<evidence type="ECO:0000256" key="2">
    <source>
        <dbReference type="SAM" id="SignalP"/>
    </source>
</evidence>
<dbReference type="PANTHER" id="PTHR33107">
    <property type="entry name" value="KUNITZ TRYPSIN INHIBITOR 2"/>
    <property type="match status" value="1"/>
</dbReference>
<dbReference type="InterPro" id="IPR011065">
    <property type="entry name" value="Kunitz_inhibitor_STI-like_sf"/>
</dbReference>
<dbReference type="Proteomes" id="UP000515121">
    <property type="component" value="Unplaced"/>
</dbReference>
<gene>
    <name evidence="4" type="primary">LOC111290178</name>
</gene>
<dbReference type="AlphaFoldDB" id="A0A6P5YB43"/>
<proteinExistence type="inferred from homology"/>
<organism evidence="3 4">
    <name type="scientific">Durio zibethinus</name>
    <name type="common">Durian</name>
    <dbReference type="NCBI Taxonomy" id="66656"/>
    <lineage>
        <taxon>Eukaryota</taxon>
        <taxon>Viridiplantae</taxon>
        <taxon>Streptophyta</taxon>
        <taxon>Embryophyta</taxon>
        <taxon>Tracheophyta</taxon>
        <taxon>Spermatophyta</taxon>
        <taxon>Magnoliopsida</taxon>
        <taxon>eudicotyledons</taxon>
        <taxon>Gunneridae</taxon>
        <taxon>Pentapetalae</taxon>
        <taxon>rosids</taxon>
        <taxon>malvids</taxon>
        <taxon>Malvales</taxon>
        <taxon>Malvaceae</taxon>
        <taxon>Helicteroideae</taxon>
        <taxon>Durio</taxon>
    </lineage>
</organism>
<dbReference type="Gene3D" id="2.80.10.50">
    <property type="match status" value="1"/>
</dbReference>
<keyword evidence="2" id="KW-0732">Signal</keyword>
<keyword evidence="3" id="KW-1185">Reference proteome</keyword>
<dbReference type="InterPro" id="IPR002160">
    <property type="entry name" value="Prot_inh_Kunz-lg"/>
</dbReference>
<sequence>MKTIAAAVLLLFFVFSTKSCFLGVANAANEPVFDTDGDELRTGVEYYVVSSIRGAGGGGLDLGSSPNQICPKFVVQRGLDMEFGRPVVFYPVDANDSVVHQSTDVNIVFLPSIDPYCRTTTMWKLDNYDHSSGKWWLTTGGIRGDPGPQTLTSWFKIEKFRPDFTDRVYRLIFCPSVCDSCVTLCNDISRYDCGTQLRLGLTTPEAGWPFSFVKASKDIQQVVGKQSR</sequence>
<evidence type="ECO:0000313" key="4">
    <source>
        <dbReference type="RefSeq" id="XP_022737266.1"/>
    </source>
</evidence>
<dbReference type="RefSeq" id="XP_022737266.1">
    <property type="nucleotide sequence ID" value="XM_022881531.1"/>
</dbReference>
<dbReference type="KEGG" id="dzi:111290178"/>
<name>A0A6P5YB43_DURZI</name>
<protein>
    <submittedName>
        <fullName evidence="4">21 kDa seed protein-like</fullName>
    </submittedName>
</protein>
<dbReference type="SUPFAM" id="SSF50386">
    <property type="entry name" value="STI-like"/>
    <property type="match status" value="1"/>
</dbReference>
<feature type="signal peptide" evidence="2">
    <location>
        <begin position="1"/>
        <end position="19"/>
    </location>
</feature>
<dbReference type="PRINTS" id="PR00291">
    <property type="entry name" value="KUNITZINHBTR"/>
</dbReference>
<dbReference type="GO" id="GO:0004866">
    <property type="term" value="F:endopeptidase inhibitor activity"/>
    <property type="evidence" value="ECO:0007669"/>
    <property type="project" value="InterPro"/>
</dbReference>
<accession>A0A6P5YB43</accession>
<evidence type="ECO:0000256" key="1">
    <source>
        <dbReference type="ARBA" id="ARBA00005440"/>
    </source>
</evidence>
<comment type="similarity">
    <text evidence="1">Belongs to the protease inhibitor I3 (leguminous Kunitz-type inhibitor) family.</text>
</comment>
<reference evidence="4" key="1">
    <citation type="submission" date="2025-08" db="UniProtKB">
        <authorList>
            <consortium name="RefSeq"/>
        </authorList>
    </citation>
    <scope>IDENTIFICATION</scope>
    <source>
        <tissue evidence="4">Fruit stalk</tissue>
    </source>
</reference>
<dbReference type="GeneID" id="111290178"/>
<dbReference type="PROSITE" id="PS00283">
    <property type="entry name" value="SOYBEAN_KUNITZ"/>
    <property type="match status" value="1"/>
</dbReference>